<dbReference type="Proteomes" id="UP001148838">
    <property type="component" value="Unassembled WGS sequence"/>
</dbReference>
<proteinExistence type="predicted"/>
<gene>
    <name evidence="1" type="ORF">ANN_27355</name>
</gene>
<dbReference type="EMBL" id="JAJSOF020000040">
    <property type="protein sequence ID" value="KAJ4426541.1"/>
    <property type="molecule type" value="Genomic_DNA"/>
</dbReference>
<keyword evidence="2" id="KW-1185">Reference proteome</keyword>
<name>A0ABQ8RXY4_PERAM</name>
<evidence type="ECO:0000313" key="2">
    <source>
        <dbReference type="Proteomes" id="UP001148838"/>
    </source>
</evidence>
<sequence length="344" mass="39003">MEELFTAMCAIKRGLVMGIRSVSVVMQLATAFGSKFSDSVVVIDLVIIIFLASPTSHRRSSAGPVFVRARVRFPLGLINWLGFFRGFSYRNANASVVVEVIMPILSLRSQCWFCSLRRRIFLNKFRPVSRTASERYKGDNSSEMSAESYQAFGFNELRKNPGKTLTRNVLLCRNFEASVVAHRLWRLPADPGFLNIECLFFTVYKCELKTNAFVSLFANISNCTGLDVKKQKITNHSSRYTALSNIIRIGIQEQELIKITGQCYASSLKLYLRINEEYHSEILNNLSNIPCTSTSSLLLHEIVQYFLFSTEPNRCGVVKIAMTLLGYEHCVVSQKRTPGKWKNI</sequence>
<accession>A0ABQ8RXY4</accession>
<protein>
    <submittedName>
        <fullName evidence="1">Uncharacterized protein</fullName>
    </submittedName>
</protein>
<organism evidence="1 2">
    <name type="scientific">Periplaneta americana</name>
    <name type="common">American cockroach</name>
    <name type="synonym">Blatta americana</name>
    <dbReference type="NCBI Taxonomy" id="6978"/>
    <lineage>
        <taxon>Eukaryota</taxon>
        <taxon>Metazoa</taxon>
        <taxon>Ecdysozoa</taxon>
        <taxon>Arthropoda</taxon>
        <taxon>Hexapoda</taxon>
        <taxon>Insecta</taxon>
        <taxon>Pterygota</taxon>
        <taxon>Neoptera</taxon>
        <taxon>Polyneoptera</taxon>
        <taxon>Dictyoptera</taxon>
        <taxon>Blattodea</taxon>
        <taxon>Blattoidea</taxon>
        <taxon>Blattidae</taxon>
        <taxon>Blattinae</taxon>
        <taxon>Periplaneta</taxon>
    </lineage>
</organism>
<reference evidence="1 2" key="1">
    <citation type="journal article" date="2022" name="Allergy">
        <title>Genome assembly and annotation of Periplaneta americana reveal a comprehensive cockroach allergen profile.</title>
        <authorList>
            <person name="Wang L."/>
            <person name="Xiong Q."/>
            <person name="Saelim N."/>
            <person name="Wang L."/>
            <person name="Nong W."/>
            <person name="Wan A.T."/>
            <person name="Shi M."/>
            <person name="Liu X."/>
            <person name="Cao Q."/>
            <person name="Hui J.H.L."/>
            <person name="Sookrung N."/>
            <person name="Leung T.F."/>
            <person name="Tungtrongchitr A."/>
            <person name="Tsui S.K.W."/>
        </authorList>
    </citation>
    <scope>NUCLEOTIDE SEQUENCE [LARGE SCALE GENOMIC DNA]</scope>
    <source>
        <strain evidence="1">PWHHKU_190912</strain>
    </source>
</reference>
<evidence type="ECO:0000313" key="1">
    <source>
        <dbReference type="EMBL" id="KAJ4426541.1"/>
    </source>
</evidence>
<comment type="caution">
    <text evidence="1">The sequence shown here is derived from an EMBL/GenBank/DDBJ whole genome shotgun (WGS) entry which is preliminary data.</text>
</comment>